<organism evidence="1 2">
    <name type="scientific">Coemansia spiralis</name>
    <dbReference type="NCBI Taxonomy" id="417178"/>
    <lineage>
        <taxon>Eukaryota</taxon>
        <taxon>Fungi</taxon>
        <taxon>Fungi incertae sedis</taxon>
        <taxon>Zoopagomycota</taxon>
        <taxon>Kickxellomycotina</taxon>
        <taxon>Kickxellomycetes</taxon>
        <taxon>Kickxellales</taxon>
        <taxon>Kickxellaceae</taxon>
        <taxon>Coemansia</taxon>
    </lineage>
</organism>
<reference evidence="1" key="1">
    <citation type="submission" date="2022-07" db="EMBL/GenBank/DDBJ databases">
        <title>Phylogenomic reconstructions and comparative analyses of Kickxellomycotina fungi.</title>
        <authorList>
            <person name="Reynolds N.K."/>
            <person name="Stajich J.E."/>
            <person name="Barry K."/>
            <person name="Grigoriev I.V."/>
            <person name="Crous P."/>
            <person name="Smith M.E."/>
        </authorList>
    </citation>
    <scope>NUCLEOTIDE SEQUENCE</scope>
    <source>
        <strain evidence="1">NRRL 3115</strain>
    </source>
</reference>
<dbReference type="Proteomes" id="UP001151518">
    <property type="component" value="Unassembled WGS sequence"/>
</dbReference>
<evidence type="ECO:0000313" key="2">
    <source>
        <dbReference type="Proteomes" id="UP001151518"/>
    </source>
</evidence>
<comment type="caution">
    <text evidence="1">The sequence shown here is derived from an EMBL/GenBank/DDBJ whole genome shotgun (WGS) entry which is preliminary data.</text>
</comment>
<proteinExistence type="predicted"/>
<dbReference type="AlphaFoldDB" id="A0A9W8KW80"/>
<sequence length="116" mass="12660">MPQSSANIAYTDFILQAMGHVTAISTMPFALTELYIYFWMSTTKTTIGNCDLISIYTDRSSSAVDGAPNMVFVAIIWCQWKDGHSNKFNLLARTKGGNVSSTIGESMALAPVARLI</sequence>
<accession>A0A9W8KW80</accession>
<dbReference type="EMBL" id="JANBTW010000043">
    <property type="protein sequence ID" value="KAJ2675992.1"/>
    <property type="molecule type" value="Genomic_DNA"/>
</dbReference>
<name>A0A9W8KW80_9FUNG</name>
<evidence type="ECO:0000313" key="1">
    <source>
        <dbReference type="EMBL" id="KAJ2675992.1"/>
    </source>
</evidence>
<protein>
    <submittedName>
        <fullName evidence="1">Uncharacterized protein</fullName>
    </submittedName>
</protein>
<gene>
    <name evidence="1" type="ORF">GGI25_003726</name>
</gene>